<evidence type="ECO:0000313" key="2">
    <source>
        <dbReference type="Proteomes" id="UP001144978"/>
    </source>
</evidence>
<gene>
    <name evidence="1" type="ORF">NUW54_g9776</name>
</gene>
<proteinExistence type="predicted"/>
<dbReference type="Proteomes" id="UP001144978">
    <property type="component" value="Unassembled WGS sequence"/>
</dbReference>
<comment type="caution">
    <text evidence="1">The sequence shown here is derived from an EMBL/GenBank/DDBJ whole genome shotgun (WGS) entry which is preliminary data.</text>
</comment>
<protein>
    <submittedName>
        <fullName evidence="1">Uncharacterized protein</fullName>
    </submittedName>
</protein>
<organism evidence="1 2">
    <name type="scientific">Trametes sanguinea</name>
    <dbReference type="NCBI Taxonomy" id="158606"/>
    <lineage>
        <taxon>Eukaryota</taxon>
        <taxon>Fungi</taxon>
        <taxon>Dikarya</taxon>
        <taxon>Basidiomycota</taxon>
        <taxon>Agaricomycotina</taxon>
        <taxon>Agaricomycetes</taxon>
        <taxon>Polyporales</taxon>
        <taxon>Polyporaceae</taxon>
        <taxon>Trametes</taxon>
    </lineage>
</organism>
<accession>A0ACC1P6A9</accession>
<reference evidence="1" key="1">
    <citation type="submission" date="2022-08" db="EMBL/GenBank/DDBJ databases">
        <title>Genome Sequence of Pycnoporus sanguineus.</title>
        <authorList>
            <person name="Buettner E."/>
        </authorList>
    </citation>
    <scope>NUCLEOTIDE SEQUENCE</scope>
    <source>
        <strain evidence="1">CG-C14</strain>
    </source>
</reference>
<evidence type="ECO:0000313" key="1">
    <source>
        <dbReference type="EMBL" id="KAJ2986416.1"/>
    </source>
</evidence>
<dbReference type="EMBL" id="JANSHE010003358">
    <property type="protein sequence ID" value="KAJ2986416.1"/>
    <property type="molecule type" value="Genomic_DNA"/>
</dbReference>
<sequence>MYARLGISARGLYGLTLHQYYRYVRSYRQDALWVKCLALGIVYGEVMPIYGDIALTPAFRVMETLHVVCCVAAVYYHLVSNYFNPASLSAGHWSTRVSTQVLQLSRVEQKLKQRTATTFSLIRSFSFRPRLGVSMLLCQSFYTLRLYRLGPDYTSFRLVVVVVIAMVCEFGFVLALTIEGYLLSFDDFQHVIWLICLLAGFSVFIDICLMGTLVAALMKSKTGYNRMDSLIDVLIIYSINAGVLTSVFALLTFIFAIALPGNLIYVAFSIIGVKLYANSVLAVLNCRQSLCNRMLEGFELNTLETGRSRFLRDSQSTPMTRRPTPKLSDLVFVVTFGSQDLRGLTRESIEDTGRDSVVDRDVEEVEASDCYALYSAYLELMSFPDASPISHT</sequence>
<keyword evidence="2" id="KW-1185">Reference proteome</keyword>
<name>A0ACC1P6A9_9APHY</name>